<protein>
    <submittedName>
        <fullName evidence="1">Uncharacterized protein</fullName>
    </submittedName>
</protein>
<accession>A0A0U5FMX3</accession>
<dbReference type="AlphaFoldDB" id="A0A0U5FMX3"/>
<proteinExistence type="predicted"/>
<evidence type="ECO:0000313" key="2">
    <source>
        <dbReference type="Proteomes" id="UP000052230"/>
    </source>
</evidence>
<evidence type="ECO:0000313" key="1">
    <source>
        <dbReference type="EMBL" id="CEG18741.1"/>
    </source>
</evidence>
<dbReference type="EMBL" id="CCXZ01000187">
    <property type="protein sequence ID" value="CEG18741.1"/>
    <property type="molecule type" value="Genomic_DNA"/>
</dbReference>
<name>A0A0U5FMX3_XANCI</name>
<reference evidence="1 2" key="1">
    <citation type="submission" date="2014-09" db="EMBL/GenBank/DDBJ databases">
        <authorList>
            <person name="Regsiter A."/>
        </authorList>
    </citation>
    <scope>NUCLEOTIDE SEQUENCE [LARGE SCALE GENOMIC DNA]</scope>
</reference>
<dbReference type="Proteomes" id="UP000052230">
    <property type="component" value="Unassembled WGS sequence"/>
</dbReference>
<gene>
    <name evidence="1" type="ORF">XAC3562_890062</name>
</gene>
<comment type="caution">
    <text evidence="1">The sequence shown here is derived from an EMBL/GenBank/DDBJ whole genome shotgun (WGS) entry which is preliminary data.</text>
</comment>
<organism evidence="1 2">
    <name type="scientific">Xanthomonas citri pv. citri</name>
    <dbReference type="NCBI Taxonomy" id="611301"/>
    <lineage>
        <taxon>Bacteria</taxon>
        <taxon>Pseudomonadati</taxon>
        <taxon>Pseudomonadota</taxon>
        <taxon>Gammaproteobacteria</taxon>
        <taxon>Lysobacterales</taxon>
        <taxon>Lysobacteraceae</taxon>
        <taxon>Xanthomonas</taxon>
    </lineage>
</organism>
<sequence>MDHLEDCAPWRKRDTPCTTQWCPHESDYQNRASSDQVGVDGARAPHCTHQIGRIALVALGLCVVRTRGFHVPPLVHAAPSTGRAIPWLRSRLVSRVS</sequence>
<keyword evidence="2" id="KW-1185">Reference proteome</keyword>